<accession>A0AAV7KW93</accession>
<reference evidence="1" key="1">
    <citation type="journal article" date="2022" name="bioRxiv">
        <title>Sequencing and chromosome-scale assembly of the giantPleurodeles waltlgenome.</title>
        <authorList>
            <person name="Brown T."/>
            <person name="Elewa A."/>
            <person name="Iarovenko S."/>
            <person name="Subramanian E."/>
            <person name="Araus A.J."/>
            <person name="Petzold A."/>
            <person name="Susuki M."/>
            <person name="Suzuki K.-i.T."/>
            <person name="Hayashi T."/>
            <person name="Toyoda A."/>
            <person name="Oliveira C."/>
            <person name="Osipova E."/>
            <person name="Leigh N.D."/>
            <person name="Simon A."/>
            <person name="Yun M.H."/>
        </authorList>
    </citation>
    <scope>NUCLEOTIDE SEQUENCE</scope>
    <source>
        <strain evidence="1">20211129_DDA</strain>
        <tissue evidence="1">Liver</tissue>
    </source>
</reference>
<organism evidence="1 2">
    <name type="scientific">Pleurodeles waltl</name>
    <name type="common">Iberian ribbed newt</name>
    <dbReference type="NCBI Taxonomy" id="8319"/>
    <lineage>
        <taxon>Eukaryota</taxon>
        <taxon>Metazoa</taxon>
        <taxon>Chordata</taxon>
        <taxon>Craniata</taxon>
        <taxon>Vertebrata</taxon>
        <taxon>Euteleostomi</taxon>
        <taxon>Amphibia</taxon>
        <taxon>Batrachia</taxon>
        <taxon>Caudata</taxon>
        <taxon>Salamandroidea</taxon>
        <taxon>Salamandridae</taxon>
        <taxon>Pleurodelinae</taxon>
        <taxon>Pleurodeles</taxon>
    </lineage>
</organism>
<sequence>MLTEPLRVTEESEQQSPVKPLMVIDESGRRRLAEPLQVIEESEQQGPAKPLWVSAESGWRSLAELLRVLEEIEHQAQECRSECLEKASNKASLLTTSPLVTSRVLAYKRMSFTQ</sequence>
<keyword evidence="2" id="KW-1185">Reference proteome</keyword>
<comment type="caution">
    <text evidence="1">The sequence shown here is derived from an EMBL/GenBank/DDBJ whole genome shotgun (WGS) entry which is preliminary data.</text>
</comment>
<name>A0AAV7KW93_PLEWA</name>
<dbReference type="Proteomes" id="UP001066276">
    <property type="component" value="Chromosome 12"/>
</dbReference>
<evidence type="ECO:0000313" key="2">
    <source>
        <dbReference type="Proteomes" id="UP001066276"/>
    </source>
</evidence>
<protein>
    <submittedName>
        <fullName evidence="1">Uncharacterized protein</fullName>
    </submittedName>
</protein>
<dbReference type="EMBL" id="JANPWB010000016">
    <property type="protein sequence ID" value="KAJ1082487.1"/>
    <property type="molecule type" value="Genomic_DNA"/>
</dbReference>
<dbReference type="AlphaFoldDB" id="A0AAV7KW93"/>
<evidence type="ECO:0000313" key="1">
    <source>
        <dbReference type="EMBL" id="KAJ1082487.1"/>
    </source>
</evidence>
<gene>
    <name evidence="1" type="ORF">NDU88_002652</name>
</gene>
<proteinExistence type="predicted"/>